<dbReference type="Gramene" id="Bo5g078700.1">
    <property type="protein sequence ID" value="Bo5g078700.1"/>
    <property type="gene ID" value="Bo5g078700"/>
</dbReference>
<evidence type="ECO:0000313" key="3">
    <source>
        <dbReference type="EnsemblPlants" id="Bo5g078700.1"/>
    </source>
</evidence>
<accession>A0A0D3CFZ4</accession>
<reference evidence="3" key="2">
    <citation type="submission" date="2015-03" db="UniProtKB">
        <authorList>
            <consortium name="EnsemblPlants"/>
        </authorList>
    </citation>
    <scope>IDENTIFICATION</scope>
</reference>
<feature type="compositionally biased region" description="Polar residues" evidence="1">
    <location>
        <begin position="372"/>
        <end position="389"/>
    </location>
</feature>
<feature type="region of interest" description="Disordered" evidence="1">
    <location>
        <begin position="370"/>
        <end position="389"/>
    </location>
</feature>
<name>A0A0D3CFZ4_BRAOL</name>
<dbReference type="Proteomes" id="UP000032141">
    <property type="component" value="Chromosome C5"/>
</dbReference>
<protein>
    <recommendedName>
        <fullName evidence="2">MULE transposase N-terminal all-beta domain-containing protein</fullName>
    </recommendedName>
</protein>
<evidence type="ECO:0000313" key="4">
    <source>
        <dbReference type="Proteomes" id="UP000032141"/>
    </source>
</evidence>
<feature type="domain" description="MULE transposase N-terminal all-beta" evidence="2">
    <location>
        <begin position="3"/>
        <end position="84"/>
    </location>
</feature>
<sequence length="389" mass="44484">MKRLNLSYIHVVVKPKRQSYILDDEDVFVYLTSMDKDQRRSILHVEGIMEGKKVPITEQLSRTEKASSFGGNFSELSSGVPEVECNSGEEQHVEVQEGMETVVTRNEEDVGFGGENVQRLENVEKVENAENMVKAEKVESVEKVENVEKVGTPVYSRARYVDLQEWEDGMGIEMGLEFPSKEAVKDLIDRASKKNCFGIFVLKSDTSWYGVRFRGAEDSCEWYVRATNVRNSEIFSIRRYTKMHACSRENSAPAKKRKGNPQMVAAIIKNNFPRHMETPDPRTRMTVAVSNKCFKQDGCPYDMHDLFTFCSPYYLRNIVPEETKKLYALPLQYTKRQGRVKEKRYPSVGKRRKKNKIVRNRGTLESYLYASEGTQGSVGTRQGSQGTQG</sequence>
<evidence type="ECO:0000256" key="1">
    <source>
        <dbReference type="SAM" id="MobiDB-lite"/>
    </source>
</evidence>
<keyword evidence="4" id="KW-1185">Reference proteome</keyword>
<dbReference type="AlphaFoldDB" id="A0A0D3CFZ4"/>
<dbReference type="HOGENOM" id="CLU_795359_0_0_1"/>
<dbReference type="EnsemblPlants" id="Bo5g078700.1">
    <property type="protein sequence ID" value="Bo5g078700.1"/>
    <property type="gene ID" value="Bo5g078700"/>
</dbReference>
<reference evidence="3 4" key="1">
    <citation type="journal article" date="2014" name="Genome Biol.">
        <title>Transcriptome and methylome profiling reveals relics of genome dominance in the mesopolyploid Brassica oleracea.</title>
        <authorList>
            <person name="Parkin I.A."/>
            <person name="Koh C."/>
            <person name="Tang H."/>
            <person name="Robinson S.J."/>
            <person name="Kagale S."/>
            <person name="Clarke W.E."/>
            <person name="Town C.D."/>
            <person name="Nixon J."/>
            <person name="Krishnakumar V."/>
            <person name="Bidwell S.L."/>
            <person name="Denoeud F."/>
            <person name="Belcram H."/>
            <person name="Links M.G."/>
            <person name="Just J."/>
            <person name="Clarke C."/>
            <person name="Bender T."/>
            <person name="Huebert T."/>
            <person name="Mason A.S."/>
            <person name="Pires J.C."/>
            <person name="Barker G."/>
            <person name="Moore J."/>
            <person name="Walley P.G."/>
            <person name="Manoli S."/>
            <person name="Batley J."/>
            <person name="Edwards D."/>
            <person name="Nelson M.N."/>
            <person name="Wang X."/>
            <person name="Paterson A.H."/>
            <person name="King G."/>
            <person name="Bancroft I."/>
            <person name="Chalhoub B."/>
            <person name="Sharpe A.G."/>
        </authorList>
    </citation>
    <scope>NUCLEOTIDE SEQUENCE</scope>
    <source>
        <strain evidence="3 4">cv. TO1000</strain>
    </source>
</reference>
<evidence type="ECO:0000259" key="2">
    <source>
        <dbReference type="Pfam" id="PF10532"/>
    </source>
</evidence>
<dbReference type="Pfam" id="PF10532">
    <property type="entry name" value="Plant_all_beta"/>
    <property type="match status" value="1"/>
</dbReference>
<dbReference type="InterPro" id="IPR018290">
    <property type="entry name" value="MULE_transposase_N"/>
</dbReference>
<organism evidence="3 4">
    <name type="scientific">Brassica oleracea var. oleracea</name>
    <dbReference type="NCBI Taxonomy" id="109376"/>
    <lineage>
        <taxon>Eukaryota</taxon>
        <taxon>Viridiplantae</taxon>
        <taxon>Streptophyta</taxon>
        <taxon>Embryophyta</taxon>
        <taxon>Tracheophyta</taxon>
        <taxon>Spermatophyta</taxon>
        <taxon>Magnoliopsida</taxon>
        <taxon>eudicotyledons</taxon>
        <taxon>Gunneridae</taxon>
        <taxon>Pentapetalae</taxon>
        <taxon>rosids</taxon>
        <taxon>malvids</taxon>
        <taxon>Brassicales</taxon>
        <taxon>Brassicaceae</taxon>
        <taxon>Brassiceae</taxon>
        <taxon>Brassica</taxon>
    </lineage>
</organism>
<proteinExistence type="predicted"/>